<evidence type="ECO:0000313" key="3">
    <source>
        <dbReference type="Proteomes" id="UP000238007"/>
    </source>
</evidence>
<dbReference type="GO" id="GO:0004519">
    <property type="term" value="F:endonuclease activity"/>
    <property type="evidence" value="ECO:0007669"/>
    <property type="project" value="UniProtKB-KW"/>
</dbReference>
<proteinExistence type="predicted"/>
<gene>
    <name evidence="2" type="ORF">CLV80_101182</name>
</gene>
<keyword evidence="2" id="KW-0269">Exonuclease</keyword>
<dbReference type="EMBL" id="PVTP01000001">
    <property type="protein sequence ID" value="PRY80331.1"/>
    <property type="molecule type" value="Genomic_DNA"/>
</dbReference>
<feature type="domain" description="Endonuclease/exonuclease/phosphatase" evidence="1">
    <location>
        <begin position="2"/>
        <end position="177"/>
    </location>
</feature>
<dbReference type="Proteomes" id="UP000238007">
    <property type="component" value="Unassembled WGS sequence"/>
</dbReference>
<dbReference type="InterPro" id="IPR036691">
    <property type="entry name" value="Endo/exonu/phosph_ase_sf"/>
</dbReference>
<reference evidence="2 3" key="1">
    <citation type="submission" date="2018-03" db="EMBL/GenBank/DDBJ databases">
        <title>Genomic Encyclopedia of Archaeal and Bacterial Type Strains, Phase II (KMG-II): from individual species to whole genera.</title>
        <authorList>
            <person name="Goeker M."/>
        </authorList>
    </citation>
    <scope>NUCLEOTIDE SEQUENCE [LARGE SCALE GENOMIC DNA]</scope>
    <source>
        <strain evidence="2 3">DSM 101533</strain>
    </source>
</reference>
<evidence type="ECO:0000313" key="2">
    <source>
        <dbReference type="EMBL" id="PRY80331.1"/>
    </source>
</evidence>
<organism evidence="2 3">
    <name type="scientific">Yoonia maritima</name>
    <dbReference type="NCBI Taxonomy" id="1435347"/>
    <lineage>
        <taxon>Bacteria</taxon>
        <taxon>Pseudomonadati</taxon>
        <taxon>Pseudomonadota</taxon>
        <taxon>Alphaproteobacteria</taxon>
        <taxon>Rhodobacterales</taxon>
        <taxon>Paracoccaceae</taxon>
        <taxon>Yoonia</taxon>
    </lineage>
</organism>
<name>A0A2T0W4L7_9RHOB</name>
<keyword evidence="2" id="KW-0378">Hydrolase</keyword>
<dbReference type="SUPFAM" id="SSF56219">
    <property type="entry name" value="DNase I-like"/>
    <property type="match status" value="1"/>
</dbReference>
<dbReference type="Gene3D" id="3.60.10.10">
    <property type="entry name" value="Endonuclease/exonuclease/phosphatase"/>
    <property type="match status" value="1"/>
</dbReference>
<dbReference type="InterPro" id="IPR005135">
    <property type="entry name" value="Endo/exonuclease/phosphatase"/>
</dbReference>
<keyword evidence="2" id="KW-0540">Nuclease</keyword>
<protein>
    <submittedName>
        <fullName evidence="2">Endonuclease/exonuclease/phosphatase family protein</fullName>
    </submittedName>
</protein>
<dbReference type="GO" id="GO:0004527">
    <property type="term" value="F:exonuclease activity"/>
    <property type="evidence" value="ECO:0007669"/>
    <property type="project" value="UniProtKB-KW"/>
</dbReference>
<keyword evidence="3" id="KW-1185">Reference proteome</keyword>
<dbReference type="RefSeq" id="WP_207766462.1">
    <property type="nucleotide sequence ID" value="NZ_PVTP01000001.1"/>
</dbReference>
<comment type="caution">
    <text evidence="2">The sequence shown here is derived from an EMBL/GenBank/DDBJ whole genome shotgun (WGS) entry which is preliminary data.</text>
</comment>
<dbReference type="AlphaFoldDB" id="A0A2T0W4L7"/>
<evidence type="ECO:0000259" key="1">
    <source>
        <dbReference type="Pfam" id="PF03372"/>
    </source>
</evidence>
<dbReference type="Pfam" id="PF03372">
    <property type="entry name" value="Exo_endo_phos"/>
    <property type="match status" value="1"/>
</dbReference>
<sequence>MLADDIRASGAQVVTLQEVGTRNDVFLTALEGDYPFQHLCRFTGWSGVAVLSKIPFVDVPRCSGKTGVAAVQIESEGLLVWVASVHLPWPYPYTQAESTKSAVALLEQLDGPVVIGGDFNIFLWASSAKQIRQESDTIIAGPVRPTYNLYGAPLFLDHVYAPGGGSVRYRNLLGSDHLGVLARLSLER</sequence>
<keyword evidence="2" id="KW-0255">Endonuclease</keyword>
<accession>A0A2T0W4L7</accession>